<dbReference type="GO" id="GO:0008270">
    <property type="term" value="F:zinc ion binding"/>
    <property type="evidence" value="ECO:0007669"/>
    <property type="project" value="InterPro"/>
</dbReference>
<reference evidence="11" key="1">
    <citation type="journal article" date="2017" name="Genome Biol.">
        <title>Comparative genomics reveals high biological diversity and specific adaptations in the industrially and medically important fungal genus Aspergillus.</title>
        <authorList>
            <person name="de Vries R.P."/>
            <person name="Riley R."/>
            <person name="Wiebenga A."/>
            <person name="Aguilar-Osorio G."/>
            <person name="Amillis S."/>
            <person name="Uchima C.A."/>
            <person name="Anderluh G."/>
            <person name="Asadollahi M."/>
            <person name="Askin M."/>
            <person name="Barry K."/>
            <person name="Battaglia E."/>
            <person name="Bayram O."/>
            <person name="Benocci T."/>
            <person name="Braus-Stromeyer S.A."/>
            <person name="Caldana C."/>
            <person name="Canovas D."/>
            <person name="Cerqueira G.C."/>
            <person name="Chen F."/>
            <person name="Chen W."/>
            <person name="Choi C."/>
            <person name="Clum A."/>
            <person name="Dos Santos R.A."/>
            <person name="Damasio A.R."/>
            <person name="Diallinas G."/>
            <person name="Emri T."/>
            <person name="Fekete E."/>
            <person name="Flipphi M."/>
            <person name="Freyberg S."/>
            <person name="Gallo A."/>
            <person name="Gournas C."/>
            <person name="Habgood R."/>
            <person name="Hainaut M."/>
            <person name="Harispe M.L."/>
            <person name="Henrissat B."/>
            <person name="Hilden K.S."/>
            <person name="Hope R."/>
            <person name="Hossain A."/>
            <person name="Karabika E."/>
            <person name="Karaffa L."/>
            <person name="Karanyi Z."/>
            <person name="Krasevec N."/>
            <person name="Kuo A."/>
            <person name="Kusch H."/>
            <person name="LaButti K."/>
            <person name="Lagendijk E.L."/>
            <person name="Lapidus A."/>
            <person name="Levasseur A."/>
            <person name="Lindquist E."/>
            <person name="Lipzen A."/>
            <person name="Logrieco A.F."/>
            <person name="MacCabe A."/>
            <person name="Maekelae M.R."/>
            <person name="Malavazi I."/>
            <person name="Melin P."/>
            <person name="Meyer V."/>
            <person name="Mielnichuk N."/>
            <person name="Miskei M."/>
            <person name="Molnar A.P."/>
            <person name="Mule G."/>
            <person name="Ngan C.Y."/>
            <person name="Orejas M."/>
            <person name="Orosz E."/>
            <person name="Ouedraogo J.P."/>
            <person name="Overkamp K.M."/>
            <person name="Park H.-S."/>
            <person name="Perrone G."/>
            <person name="Piumi F."/>
            <person name="Punt P.J."/>
            <person name="Ram A.F."/>
            <person name="Ramon A."/>
            <person name="Rauscher S."/>
            <person name="Record E."/>
            <person name="Riano-Pachon D.M."/>
            <person name="Robert V."/>
            <person name="Roehrig J."/>
            <person name="Ruller R."/>
            <person name="Salamov A."/>
            <person name="Salih N.S."/>
            <person name="Samson R.A."/>
            <person name="Sandor E."/>
            <person name="Sanguinetti M."/>
            <person name="Schuetze T."/>
            <person name="Sepcic K."/>
            <person name="Shelest E."/>
            <person name="Sherlock G."/>
            <person name="Sophianopoulou V."/>
            <person name="Squina F.M."/>
            <person name="Sun H."/>
            <person name="Susca A."/>
            <person name="Todd R.B."/>
            <person name="Tsang A."/>
            <person name="Unkles S.E."/>
            <person name="van de Wiele N."/>
            <person name="van Rossen-Uffink D."/>
            <person name="Oliveira J.V."/>
            <person name="Vesth T.C."/>
            <person name="Visser J."/>
            <person name="Yu J.-H."/>
            <person name="Zhou M."/>
            <person name="Andersen M.R."/>
            <person name="Archer D.B."/>
            <person name="Baker S.E."/>
            <person name="Benoit I."/>
            <person name="Brakhage A.A."/>
            <person name="Braus G.H."/>
            <person name="Fischer R."/>
            <person name="Frisvad J.C."/>
            <person name="Goldman G.H."/>
            <person name="Houbraken J."/>
            <person name="Oakley B."/>
            <person name="Pocsi I."/>
            <person name="Scazzocchio C."/>
            <person name="Seiboth B."/>
            <person name="vanKuyk P.A."/>
            <person name="Wortman J."/>
            <person name="Dyer P.S."/>
            <person name="Grigoriev I.V."/>
        </authorList>
    </citation>
    <scope>NUCLEOTIDE SEQUENCE [LARGE SCALE GENOMIC DNA]</scope>
    <source>
        <strain evidence="11">CBS 583.65</strain>
    </source>
</reference>
<comment type="catalytic activity">
    <reaction evidence="7">
        <text>glutathione + H2O = L-cysteinylglycine + L-glutamate</text>
        <dbReference type="Rhea" id="RHEA:28807"/>
        <dbReference type="ChEBI" id="CHEBI:15377"/>
        <dbReference type="ChEBI" id="CHEBI:29985"/>
        <dbReference type="ChEBI" id="CHEBI:57925"/>
        <dbReference type="ChEBI" id="CHEBI:61694"/>
        <dbReference type="EC" id="3.4.19.13"/>
    </reaction>
</comment>
<evidence type="ECO:0000256" key="8">
    <source>
        <dbReference type="SAM" id="MobiDB-lite"/>
    </source>
</evidence>
<dbReference type="Pfam" id="PF11951">
    <property type="entry name" value="Fungal_trans_2"/>
    <property type="match status" value="1"/>
</dbReference>
<dbReference type="InterPro" id="IPR036864">
    <property type="entry name" value="Zn2-C6_fun-type_DNA-bd_sf"/>
</dbReference>
<accession>A0A1L9PLX9</accession>
<dbReference type="GO" id="GO:0005886">
    <property type="term" value="C:plasma membrane"/>
    <property type="evidence" value="ECO:0007669"/>
    <property type="project" value="TreeGrafter"/>
</dbReference>
<evidence type="ECO:0000259" key="9">
    <source>
        <dbReference type="PROSITE" id="PS50048"/>
    </source>
</evidence>
<evidence type="ECO:0000256" key="4">
    <source>
        <dbReference type="ARBA" id="ARBA00023242"/>
    </source>
</evidence>
<feature type="active site" description="Nucleophile" evidence="5">
    <location>
        <position position="937"/>
    </location>
</feature>
<dbReference type="EC" id="3.4.19.13" evidence="7"/>
<dbReference type="InterPro" id="IPR043138">
    <property type="entry name" value="GGT_lsub"/>
</dbReference>
<dbReference type="InterPro" id="IPR021858">
    <property type="entry name" value="Fun_TF"/>
</dbReference>
<dbReference type="CDD" id="cd00067">
    <property type="entry name" value="GAL4"/>
    <property type="match status" value="1"/>
</dbReference>
<dbReference type="Proteomes" id="UP000184073">
    <property type="component" value="Unassembled WGS sequence"/>
</dbReference>
<sequence>MPSRRSHTKSRRGCFQCKKRHVKCDEELPRCSLCKKRGLDCDYPPTGEADGFPLSPQDSNDIPSSSEGWSAHTRMLEMKLLHHYVIDASFTLRPDVLEAGYFQIAVPRIATSNPFLLDIILAFSALHLAFLEQGDSKWLEIGLKYQNRACSAFSRVLANLSPETLGPAFICSIFTMLCAFAYPCVSQNRESFDPLSQVLEINRLFVGCAFLFEQLENVEQPEEIKAWLVYKQPELFLRKGKIEEAQENEFFEHLQRDLLKSLDHLQGTIDTAEGPHQEMYKDTWATLQQMVQEWPRGKQQGGILAFPIHISEEFMARLKDGDWTARIIFLHYGVGMHLLSNKWYVGIWGRRLVATVLPPEEEIPEVWKETVAWARQAVAYTVPYDGEKRKEKSEMGLRRSFPGISAQTPTPTPTLVIYEAGPARHSLPAAYQFRREFLDPRNSSKPKWRRRLTLLPGSSMISFVRTGLAQRRVVEIPKCRRCRGVARPTWRSRPSKPSAPADSSLFHNKAGTSPLPTMSRALKLSLCTTLLLVLLVVHLPGVLPSPVDHDSSDRYFRQHERSRYDHVQAGIQPGKRGAAASESAICSRHGTDIILKGGNAADAMVATMLCVGVVGMYHSGIGGGGFMLVKAPNGTFEYIDFRETAPAAAFEEMFDNNTSASTIGGLASGVPGELRGLQYLHNKYGTLPWSVLVQPAVRTARYGFPVGADLVRYMDSAVSGSEAGDFLVNDPSWAIDFAPNGTRVQLGDTITRKRYADTLETIGSKGPDAFYKGQIAEATIRALQKANGTMTLEDLSGYKAVVRNISQIDYRGYRVASTTTPSSGTVVLNMLKVLDTYGPLFGPDNVNLSTHRMDEAMRFGYGLRTVLGDPEFVEGVSEYEQDMLKKQTIDDIRGKISDLRTQNVSAYDPAGFESLDTYDLPLSYFQSPVLQQCRPGTSHIATIDHSGLAISAITTINLLFGSKLVVPETGVIMNNEMDDFSIPNSSNSFGYIPSEANFIRPHKRPLSSCTPAIVTHPNGTTFFLSGSAGGSRIITATVQNIIHAVDEGLSAAEALAKPRLHDQLVPNQVAFEYAYDNATVAFMKGRGHNVTWMAPGTSTAQAIRVLANGTFDAAGEPRQLDSGGFAV</sequence>
<dbReference type="VEuPathDB" id="FungiDB:ASPVEDRAFT_29080"/>
<evidence type="ECO:0000256" key="2">
    <source>
        <dbReference type="ARBA" id="ARBA00023125"/>
    </source>
</evidence>
<dbReference type="Gene3D" id="1.10.246.130">
    <property type="match status" value="1"/>
</dbReference>
<dbReference type="EC" id="2.3.2.2" evidence="7"/>
<comment type="catalytic activity">
    <reaction evidence="7">
        <text>an S-substituted glutathione + H2O = an S-substituted L-cysteinylglycine + L-glutamate</text>
        <dbReference type="Rhea" id="RHEA:59468"/>
        <dbReference type="ChEBI" id="CHEBI:15377"/>
        <dbReference type="ChEBI" id="CHEBI:29985"/>
        <dbReference type="ChEBI" id="CHEBI:90779"/>
        <dbReference type="ChEBI" id="CHEBI:143103"/>
        <dbReference type="EC" id="3.4.19.13"/>
    </reaction>
</comment>
<keyword evidence="11" id="KW-1185">Reference proteome</keyword>
<dbReference type="STRING" id="1036611.A0A1L9PLX9"/>
<feature type="binding site" evidence="6">
    <location>
        <position position="642"/>
    </location>
    <ligand>
        <name>L-glutamate</name>
        <dbReference type="ChEBI" id="CHEBI:29985"/>
    </ligand>
</feature>
<keyword evidence="7" id="KW-0808">Transferase</keyword>
<keyword evidence="4" id="KW-0539">Nucleus</keyword>
<keyword evidence="1" id="KW-0805">Transcription regulation</keyword>
<evidence type="ECO:0000313" key="10">
    <source>
        <dbReference type="EMBL" id="OJJ02503.1"/>
    </source>
</evidence>
<evidence type="ECO:0000256" key="3">
    <source>
        <dbReference type="ARBA" id="ARBA00023163"/>
    </source>
</evidence>
<feature type="binding site" evidence="6">
    <location>
        <position position="1030"/>
    </location>
    <ligand>
        <name>L-glutamate</name>
        <dbReference type="ChEBI" id="CHEBI:29985"/>
    </ligand>
</feature>
<dbReference type="Pfam" id="PF00172">
    <property type="entry name" value="Zn_clus"/>
    <property type="match status" value="1"/>
</dbReference>
<dbReference type="InterPro" id="IPR001138">
    <property type="entry name" value="Zn2Cys6_DnaBD"/>
</dbReference>
<dbReference type="InterPro" id="IPR000101">
    <property type="entry name" value="GGT_peptidase"/>
</dbReference>
<dbReference type="SUPFAM" id="SSF57701">
    <property type="entry name" value="Zn2/Cys6 DNA-binding domain"/>
    <property type="match status" value="1"/>
</dbReference>
<dbReference type="InterPro" id="IPR043137">
    <property type="entry name" value="GGT_ssub_C"/>
</dbReference>
<comment type="catalytic activity">
    <reaction evidence="7">
        <text>an N-terminal (5-L-glutamyl)-[peptide] + an alpha-amino acid = 5-L-glutamyl amino acid + an N-terminal L-alpha-aminoacyl-[peptide]</text>
        <dbReference type="Rhea" id="RHEA:23904"/>
        <dbReference type="Rhea" id="RHEA-COMP:9780"/>
        <dbReference type="Rhea" id="RHEA-COMP:9795"/>
        <dbReference type="ChEBI" id="CHEBI:77644"/>
        <dbReference type="ChEBI" id="CHEBI:78597"/>
        <dbReference type="ChEBI" id="CHEBI:78599"/>
        <dbReference type="ChEBI" id="CHEBI:78608"/>
        <dbReference type="EC" id="2.3.2.2"/>
    </reaction>
</comment>
<evidence type="ECO:0000256" key="6">
    <source>
        <dbReference type="PIRSR" id="PIRSR600101-2"/>
    </source>
</evidence>
<name>A0A1L9PLX9_ASPVE</name>
<organism evidence="10 11">
    <name type="scientific">Aspergillus versicolor CBS 583.65</name>
    <dbReference type="NCBI Taxonomy" id="1036611"/>
    <lineage>
        <taxon>Eukaryota</taxon>
        <taxon>Fungi</taxon>
        <taxon>Dikarya</taxon>
        <taxon>Ascomycota</taxon>
        <taxon>Pezizomycotina</taxon>
        <taxon>Eurotiomycetes</taxon>
        <taxon>Eurotiomycetidae</taxon>
        <taxon>Eurotiales</taxon>
        <taxon>Aspergillaceae</taxon>
        <taxon>Aspergillus</taxon>
        <taxon>Aspergillus subgen. Nidulantes</taxon>
    </lineage>
</organism>
<dbReference type="FunFam" id="3.60.20.40:FF:000008">
    <property type="entry name" value="Gamma-glutamyltranspeptidase (Eurofung)"/>
    <property type="match status" value="1"/>
</dbReference>
<dbReference type="Gene3D" id="4.10.240.10">
    <property type="entry name" value="Zn(2)-C6 fungal-type DNA-binding domain"/>
    <property type="match status" value="1"/>
</dbReference>
<evidence type="ECO:0000256" key="7">
    <source>
        <dbReference type="RuleBase" id="RU368068"/>
    </source>
</evidence>
<keyword evidence="7" id="KW-0012">Acyltransferase</keyword>
<dbReference type="GO" id="GO:0003677">
    <property type="term" value="F:DNA binding"/>
    <property type="evidence" value="ECO:0007669"/>
    <property type="project" value="UniProtKB-KW"/>
</dbReference>
<feature type="binding site" evidence="6">
    <location>
        <position position="979"/>
    </location>
    <ligand>
        <name>L-glutamate</name>
        <dbReference type="ChEBI" id="CHEBI:29985"/>
    </ligand>
</feature>
<comment type="pathway">
    <text evidence="7">Mycotoxin biosynthesis.</text>
</comment>
<dbReference type="PRINTS" id="PR01210">
    <property type="entry name" value="GGTRANSPTASE"/>
</dbReference>
<dbReference type="GO" id="GO:0036374">
    <property type="term" value="F:glutathione hydrolase activity"/>
    <property type="evidence" value="ECO:0007669"/>
    <property type="project" value="UniProtKB-UniRule"/>
</dbReference>
<keyword evidence="7" id="KW-0378">Hydrolase</keyword>
<dbReference type="PANTHER" id="PTHR11686">
    <property type="entry name" value="GAMMA GLUTAMYL TRANSPEPTIDASE"/>
    <property type="match status" value="1"/>
</dbReference>
<keyword evidence="3" id="KW-0804">Transcription</keyword>
<dbReference type="InterPro" id="IPR029055">
    <property type="entry name" value="Ntn_hydrolases_N"/>
</dbReference>
<evidence type="ECO:0000256" key="5">
    <source>
        <dbReference type="PIRSR" id="PIRSR600101-1"/>
    </source>
</evidence>
<feature type="region of interest" description="Disordered" evidence="8">
    <location>
        <begin position="487"/>
        <end position="508"/>
    </location>
</feature>
<dbReference type="GO" id="GO:0000981">
    <property type="term" value="F:DNA-binding transcription factor activity, RNA polymerase II-specific"/>
    <property type="evidence" value="ECO:0007669"/>
    <property type="project" value="InterPro"/>
</dbReference>
<dbReference type="PROSITE" id="PS50048">
    <property type="entry name" value="ZN2_CY6_FUNGAL_2"/>
    <property type="match status" value="1"/>
</dbReference>
<dbReference type="GO" id="GO:0103068">
    <property type="term" value="F:leukotriene C4 gamma-glutamyl transferase activity"/>
    <property type="evidence" value="ECO:0007669"/>
    <property type="project" value="UniProtKB-EC"/>
</dbReference>
<dbReference type="RefSeq" id="XP_040668265.1">
    <property type="nucleotide sequence ID" value="XM_040810189.1"/>
</dbReference>
<dbReference type="SUPFAM" id="SSF56235">
    <property type="entry name" value="N-terminal nucleophile aminohydrolases (Ntn hydrolases)"/>
    <property type="match status" value="1"/>
</dbReference>
<gene>
    <name evidence="10" type="ORF">ASPVEDRAFT_29080</name>
</gene>
<dbReference type="GeneID" id="63725700"/>
<comment type="function">
    <text evidence="7">Gamma-glutamyltransferase.</text>
</comment>
<dbReference type="Gene3D" id="3.60.20.40">
    <property type="match status" value="1"/>
</dbReference>
<feature type="binding site" evidence="6">
    <location>
        <begin position="1007"/>
        <end position="1008"/>
    </location>
    <ligand>
        <name>L-glutamate</name>
        <dbReference type="ChEBI" id="CHEBI:29985"/>
    </ligand>
</feature>
<proteinExistence type="predicted"/>
<feature type="domain" description="Zn(2)-C6 fungal-type" evidence="9">
    <location>
        <begin position="13"/>
        <end position="43"/>
    </location>
</feature>
<dbReference type="AlphaFoldDB" id="A0A1L9PLX9"/>
<dbReference type="PANTHER" id="PTHR11686:SF62">
    <property type="entry name" value="GLUTATHIONE HYDROLASE"/>
    <property type="match status" value="1"/>
</dbReference>
<dbReference type="NCBIfam" id="TIGR00066">
    <property type="entry name" value="g_glut_trans"/>
    <property type="match status" value="1"/>
</dbReference>
<evidence type="ECO:0000256" key="1">
    <source>
        <dbReference type="ARBA" id="ARBA00023015"/>
    </source>
</evidence>
<dbReference type="EMBL" id="KV878129">
    <property type="protein sequence ID" value="OJJ02503.1"/>
    <property type="molecule type" value="Genomic_DNA"/>
</dbReference>
<dbReference type="PROSITE" id="PS00463">
    <property type="entry name" value="ZN2_CY6_FUNGAL_1"/>
    <property type="match status" value="1"/>
</dbReference>
<dbReference type="GO" id="GO:0006751">
    <property type="term" value="P:glutathione catabolic process"/>
    <property type="evidence" value="ECO:0007669"/>
    <property type="project" value="UniProtKB-UniRule"/>
</dbReference>
<dbReference type="Pfam" id="PF01019">
    <property type="entry name" value="G_glu_transpept"/>
    <property type="match status" value="1"/>
</dbReference>
<keyword evidence="2" id="KW-0238">DNA-binding</keyword>
<dbReference type="SMART" id="SM00066">
    <property type="entry name" value="GAL4"/>
    <property type="match status" value="1"/>
</dbReference>
<feature type="binding site" evidence="6">
    <location>
        <begin position="955"/>
        <end position="957"/>
    </location>
    <ligand>
        <name>L-glutamate</name>
        <dbReference type="ChEBI" id="CHEBI:29985"/>
    </ligand>
</feature>
<protein>
    <recommendedName>
        <fullName evidence="7">Glutathione hydrolase</fullName>
        <ecNumber evidence="7">2.3.2.2</ecNumber>
        <ecNumber evidence="7">3.4.19.13</ecNumber>
    </recommendedName>
    <alternativeName>
        <fullName evidence="7">Gamma-glutamyltransferase</fullName>
    </alternativeName>
</protein>
<evidence type="ECO:0000313" key="11">
    <source>
        <dbReference type="Proteomes" id="UP000184073"/>
    </source>
</evidence>
<dbReference type="OrthoDB" id="1081007at2759"/>